<dbReference type="KEGG" id="vvi:100267160"/>
<dbReference type="Pfam" id="PF01814">
    <property type="entry name" value="Hemerythrin"/>
    <property type="match status" value="1"/>
</dbReference>
<keyword evidence="3" id="KW-0408">Iron</keyword>
<evidence type="ECO:0000313" key="6">
    <source>
        <dbReference type="EMBL" id="WKA01496.1"/>
    </source>
</evidence>
<reference evidence="6 7" key="2">
    <citation type="journal article" date="2023" name="Hortic Res">
        <title>The complete reference genome for grapevine (Vitis vinifera L.) genetics and breeding.</title>
        <authorList>
            <person name="Shi X."/>
            <person name="Cao S."/>
            <person name="Wang X."/>
            <person name="Huang S."/>
            <person name="Wang Y."/>
            <person name="Liu Z."/>
            <person name="Liu W."/>
            <person name="Leng X."/>
            <person name="Peng Y."/>
            <person name="Wang N."/>
            <person name="Wang Y."/>
            <person name="Ma Z."/>
            <person name="Xu X."/>
            <person name="Zhang F."/>
            <person name="Xue H."/>
            <person name="Zhong H."/>
            <person name="Wang Y."/>
            <person name="Zhang K."/>
            <person name="Velt A."/>
            <person name="Avia K."/>
            <person name="Holtgrawe D."/>
            <person name="Grimplet J."/>
            <person name="Matus J.T."/>
            <person name="Ware D."/>
            <person name="Wu X."/>
            <person name="Wang H."/>
            <person name="Liu C."/>
            <person name="Fang Y."/>
            <person name="Rustenholz C."/>
            <person name="Cheng Z."/>
            <person name="Xiao H."/>
            <person name="Zhou Y."/>
        </authorList>
    </citation>
    <scope>NUCLEOTIDE SEQUENCE [LARGE SCALE GENOMIC DNA]</scope>
    <source>
        <strain evidence="7">cv. Pinot noir / PN40024</strain>
        <tissue evidence="6">Leaf</tissue>
    </source>
</reference>
<dbReference type="Gene3D" id="1.20.120.520">
    <property type="entry name" value="nmb1532 protein domain like"/>
    <property type="match status" value="1"/>
</dbReference>
<dbReference type="Gramene" id="Vitis13g01031.t01">
    <property type="protein sequence ID" value="Vitis13g01031.t01.CDS"/>
    <property type="gene ID" value="Vitis13g01031"/>
</dbReference>
<dbReference type="InterPro" id="IPR035938">
    <property type="entry name" value="Hemerythrin-like_sf"/>
</dbReference>
<reference evidence="5" key="1">
    <citation type="journal article" date="2007" name="PLoS ONE">
        <title>The first genome sequence of an elite grapevine cultivar (Pinot noir Vitis vinifera L.): coping with a highly heterozygous genome.</title>
        <authorList>
            <person name="Velasco R."/>
            <person name="Zharkikh A."/>
            <person name="Troggio M."/>
            <person name="Cartwright D.A."/>
            <person name="Cestaro A."/>
            <person name="Pruss D."/>
            <person name="Pindo M."/>
            <person name="FitzGerald L.M."/>
            <person name="Vezzulli S."/>
            <person name="Reid J."/>
            <person name="Malacarne G."/>
            <person name="Iliev D."/>
            <person name="Coppola G."/>
            <person name="Wardell B."/>
            <person name="Micheletti D."/>
            <person name="Macalma T."/>
            <person name="Facci M."/>
            <person name="Mitchell J.T."/>
            <person name="Perazzolli M."/>
            <person name="Eldredge G."/>
            <person name="Gatto P."/>
            <person name="Oyzerski R."/>
            <person name="Moretto M."/>
            <person name="Gutin N."/>
            <person name="Stefanini M."/>
            <person name="Chen Y."/>
            <person name="Segala C."/>
            <person name="Davenport C."/>
            <person name="Dematte L."/>
            <person name="Mraz A."/>
            <person name="Battilana J."/>
            <person name="Stormo K."/>
            <person name="Costa F."/>
            <person name="Tao Q."/>
            <person name="Si-Ammour A."/>
            <person name="Harkins T."/>
            <person name="Lackey A."/>
            <person name="Perbost C."/>
            <person name="Taillon B."/>
            <person name="Stella A."/>
            <person name="Solovyev V."/>
            <person name="Fawcett J.A."/>
            <person name="Sterck L."/>
            <person name="Vandepoele K."/>
            <person name="Grando S.M."/>
            <person name="Toppo S."/>
            <person name="Moser C."/>
            <person name="Lanchbury J."/>
            <person name="Bogden R."/>
            <person name="Skolnick M."/>
            <person name="Sgaramella V."/>
            <person name="Bhatnagar S.K."/>
            <person name="Fontana P."/>
            <person name="Gutin A."/>
            <person name="Van de Peer Y."/>
            <person name="Salamini F."/>
            <person name="Viola R."/>
        </authorList>
    </citation>
    <scope>NUCLEOTIDE SEQUENCE</scope>
</reference>
<dbReference type="InterPro" id="IPR012312">
    <property type="entry name" value="Hemerythrin-like"/>
</dbReference>
<feature type="domain" description="Hemerythrin-like" evidence="4">
    <location>
        <begin position="113"/>
        <end position="260"/>
    </location>
</feature>
<gene>
    <name evidence="5" type="ORF">VITISV_027370</name>
    <name evidence="6" type="ORF">VitviT2T_019776</name>
</gene>
<dbReference type="OrthoDB" id="4951845at2759"/>
<organism evidence="5">
    <name type="scientific">Vitis vinifera</name>
    <name type="common">Grape</name>
    <dbReference type="NCBI Taxonomy" id="29760"/>
    <lineage>
        <taxon>Eukaryota</taxon>
        <taxon>Viridiplantae</taxon>
        <taxon>Streptophyta</taxon>
        <taxon>Embryophyta</taxon>
        <taxon>Tracheophyta</taxon>
        <taxon>Spermatophyta</taxon>
        <taxon>Magnoliopsida</taxon>
        <taxon>eudicotyledons</taxon>
        <taxon>Gunneridae</taxon>
        <taxon>Pentapetalae</taxon>
        <taxon>rosids</taxon>
        <taxon>Vitales</taxon>
        <taxon>Vitaceae</taxon>
        <taxon>Viteae</taxon>
        <taxon>Vitis</taxon>
    </lineage>
</organism>
<dbReference type="CDD" id="cd12108">
    <property type="entry name" value="Hr-like"/>
    <property type="match status" value="1"/>
</dbReference>
<dbReference type="ExpressionAtlas" id="A5BNE0">
    <property type="expression patterns" value="baseline and differential"/>
</dbReference>
<evidence type="ECO:0000313" key="5">
    <source>
        <dbReference type="EMBL" id="CAN65843.1"/>
    </source>
</evidence>
<dbReference type="PANTHER" id="PTHR35739">
    <property type="entry name" value="OS01G0861700 PROTEIN"/>
    <property type="match status" value="1"/>
</dbReference>
<protein>
    <recommendedName>
        <fullName evidence="4">Hemerythrin-like domain-containing protein</fullName>
    </recommendedName>
</protein>
<evidence type="ECO:0000256" key="2">
    <source>
        <dbReference type="ARBA" id="ARBA00022723"/>
    </source>
</evidence>
<comment type="similarity">
    <text evidence="1">Belongs to the hemerythrin family.</text>
</comment>
<dbReference type="PANTHER" id="PTHR35739:SF1">
    <property type="entry name" value="OS01G0861700 PROTEIN"/>
    <property type="match status" value="1"/>
</dbReference>
<dbReference type="SUPFAM" id="SSF47188">
    <property type="entry name" value="Hemerythrin-like"/>
    <property type="match status" value="1"/>
</dbReference>
<proteinExistence type="inferred from homology"/>
<accession>A5BNE0</accession>
<evidence type="ECO:0000259" key="4">
    <source>
        <dbReference type="Pfam" id="PF01814"/>
    </source>
</evidence>
<keyword evidence="7" id="KW-1185">Reference proteome</keyword>
<sequence length="327" mass="36751">MGNSCVKLKKSTAEIAPCEFVKDSPPVVILYGSPAVPLTSYIRFALHHKCVSVRMVSAETPILGPDTLVLQCGSDTVSGSRETLMRYIESRFPRPPLVMSRGGDCDETTPLIVTATRLQHRSMTWHIERMVRWAEDLAARGGRGAVDPTVGSPRMEVKKFGRSYGHLLELMLEHAQMEERIVFPILERADRGLSKAANDDHARDLPIMNGIKEDIKSIVVLDSGTPAYQEALSNLFTRLKSLQEHCKEHFDGEERDLLPLMEAAELSKQQHERLLEQCWDAMQGTHSHLFRFFIEGLPPHDAMSYLGLIIKCNDKDRAATMLCPIME</sequence>
<name>A5BNE0_VITVI</name>
<dbReference type="GO" id="GO:0046872">
    <property type="term" value="F:metal ion binding"/>
    <property type="evidence" value="ECO:0007669"/>
    <property type="project" value="UniProtKB-KW"/>
</dbReference>
<dbReference type="Proteomes" id="UP001227230">
    <property type="component" value="Chromosome 13"/>
</dbReference>
<dbReference type="EMBL" id="AM465520">
    <property type="protein sequence ID" value="CAN65843.1"/>
    <property type="molecule type" value="Genomic_DNA"/>
</dbReference>
<evidence type="ECO:0000256" key="1">
    <source>
        <dbReference type="ARBA" id="ARBA00010587"/>
    </source>
</evidence>
<evidence type="ECO:0000256" key="3">
    <source>
        <dbReference type="ARBA" id="ARBA00023004"/>
    </source>
</evidence>
<dbReference type="AlphaFoldDB" id="A5BNE0"/>
<keyword evidence="2" id="KW-0479">Metal-binding</keyword>
<dbReference type="SMR" id="A5BNE0"/>
<evidence type="ECO:0000313" key="7">
    <source>
        <dbReference type="Proteomes" id="UP001227230"/>
    </source>
</evidence>
<dbReference type="EMBL" id="CP126660">
    <property type="protein sequence ID" value="WKA01496.1"/>
    <property type="molecule type" value="Genomic_DNA"/>
</dbReference>